<evidence type="ECO:0000256" key="3">
    <source>
        <dbReference type="ARBA" id="ARBA00022737"/>
    </source>
</evidence>
<feature type="domain" description="Cadherin" evidence="12">
    <location>
        <begin position="151"/>
        <end position="258"/>
    </location>
</feature>
<evidence type="ECO:0000256" key="6">
    <source>
        <dbReference type="ARBA" id="ARBA00022989"/>
    </source>
</evidence>
<keyword evidence="11" id="KW-0732">Signal</keyword>
<dbReference type="InterPro" id="IPR013164">
    <property type="entry name" value="Cadherin_N"/>
</dbReference>
<evidence type="ECO:0000313" key="14">
    <source>
        <dbReference type="RefSeq" id="XP_012944987.1"/>
    </source>
</evidence>
<dbReference type="InterPro" id="IPR050174">
    <property type="entry name" value="Protocadherin/Cadherin-CA"/>
</dbReference>
<feature type="non-terminal residue" evidence="14">
    <location>
        <position position="652"/>
    </location>
</feature>
<feature type="region of interest" description="Disordered" evidence="10">
    <location>
        <begin position="632"/>
        <end position="652"/>
    </location>
</feature>
<name>A0ABM1ACB4_APLCA</name>
<keyword evidence="8" id="KW-0325">Glycoprotein</keyword>
<evidence type="ECO:0000259" key="12">
    <source>
        <dbReference type="PROSITE" id="PS50268"/>
    </source>
</evidence>
<comment type="subcellular location">
    <subcellularLocation>
        <location evidence="1">Membrane</location>
        <topology evidence="1">Single-pass membrane protein</topology>
    </subcellularLocation>
</comment>
<feature type="domain" description="Cadherin" evidence="12">
    <location>
        <begin position="259"/>
        <end position="362"/>
    </location>
</feature>
<evidence type="ECO:0000256" key="2">
    <source>
        <dbReference type="ARBA" id="ARBA00022692"/>
    </source>
</evidence>
<keyword evidence="4 9" id="KW-0106">Calcium</keyword>
<dbReference type="Pfam" id="PF08266">
    <property type="entry name" value="Cadherin_2"/>
    <property type="match status" value="1"/>
</dbReference>
<gene>
    <name evidence="14" type="primary">LOC101860212</name>
</gene>
<dbReference type="InterPro" id="IPR020894">
    <property type="entry name" value="Cadherin_CS"/>
</dbReference>
<organism evidence="13 14">
    <name type="scientific">Aplysia californica</name>
    <name type="common">California sea hare</name>
    <dbReference type="NCBI Taxonomy" id="6500"/>
    <lineage>
        <taxon>Eukaryota</taxon>
        <taxon>Metazoa</taxon>
        <taxon>Spiralia</taxon>
        <taxon>Lophotrochozoa</taxon>
        <taxon>Mollusca</taxon>
        <taxon>Gastropoda</taxon>
        <taxon>Heterobranchia</taxon>
        <taxon>Euthyneura</taxon>
        <taxon>Tectipleura</taxon>
        <taxon>Aplysiida</taxon>
        <taxon>Aplysioidea</taxon>
        <taxon>Aplysiidae</taxon>
        <taxon>Aplysia</taxon>
    </lineage>
</organism>
<dbReference type="PRINTS" id="PR00205">
    <property type="entry name" value="CADHERIN"/>
</dbReference>
<dbReference type="SUPFAM" id="SSF49313">
    <property type="entry name" value="Cadherin-like"/>
    <property type="match status" value="6"/>
</dbReference>
<dbReference type="SMART" id="SM00112">
    <property type="entry name" value="CA"/>
    <property type="match status" value="5"/>
</dbReference>
<feature type="compositionally biased region" description="Low complexity" evidence="10">
    <location>
        <begin position="642"/>
        <end position="652"/>
    </location>
</feature>
<dbReference type="Pfam" id="PF00028">
    <property type="entry name" value="Cadherin"/>
    <property type="match status" value="4"/>
</dbReference>
<evidence type="ECO:0000256" key="4">
    <source>
        <dbReference type="ARBA" id="ARBA00022837"/>
    </source>
</evidence>
<dbReference type="PROSITE" id="PS00232">
    <property type="entry name" value="CADHERIN_1"/>
    <property type="match status" value="2"/>
</dbReference>
<evidence type="ECO:0000256" key="9">
    <source>
        <dbReference type="PROSITE-ProRule" id="PRU00043"/>
    </source>
</evidence>
<dbReference type="PANTHER" id="PTHR24028">
    <property type="entry name" value="CADHERIN-87A"/>
    <property type="match status" value="1"/>
</dbReference>
<dbReference type="PANTHER" id="PTHR24028:SF146">
    <property type="entry name" value="CADHERIN 96CB, ISOFORM D-RELATED"/>
    <property type="match status" value="1"/>
</dbReference>
<dbReference type="InterPro" id="IPR015919">
    <property type="entry name" value="Cadherin-like_sf"/>
</dbReference>
<feature type="domain" description="Cadherin" evidence="12">
    <location>
        <begin position="32"/>
        <end position="150"/>
    </location>
</feature>
<dbReference type="GeneID" id="101860212"/>
<protein>
    <submittedName>
        <fullName evidence="14">Protocadherin gamma-A10</fullName>
    </submittedName>
</protein>
<dbReference type="CDD" id="cd11304">
    <property type="entry name" value="Cadherin_repeat"/>
    <property type="match status" value="5"/>
</dbReference>
<feature type="domain" description="Cadherin" evidence="12">
    <location>
        <begin position="374"/>
        <end position="471"/>
    </location>
</feature>
<evidence type="ECO:0000256" key="11">
    <source>
        <dbReference type="SAM" id="SignalP"/>
    </source>
</evidence>
<keyword evidence="3" id="KW-0677">Repeat</keyword>
<evidence type="ECO:0000256" key="1">
    <source>
        <dbReference type="ARBA" id="ARBA00004167"/>
    </source>
</evidence>
<evidence type="ECO:0000256" key="8">
    <source>
        <dbReference type="ARBA" id="ARBA00023180"/>
    </source>
</evidence>
<evidence type="ECO:0000256" key="7">
    <source>
        <dbReference type="ARBA" id="ARBA00023136"/>
    </source>
</evidence>
<dbReference type="InterPro" id="IPR002126">
    <property type="entry name" value="Cadherin-like_dom"/>
</dbReference>
<keyword evidence="2" id="KW-0812">Transmembrane</keyword>
<feature type="chain" id="PRO_5046332334" evidence="11">
    <location>
        <begin position="34"/>
        <end position="652"/>
    </location>
</feature>
<keyword evidence="13" id="KW-1185">Reference proteome</keyword>
<dbReference type="Gene3D" id="2.60.40.60">
    <property type="entry name" value="Cadherins"/>
    <property type="match status" value="6"/>
</dbReference>
<keyword evidence="5" id="KW-0130">Cell adhesion</keyword>
<sequence>MGSSPQPRPAAPIWRSLLILAVTCLLSSASVSSADVDYSVQEHSPPGSLIGNIATSIDLANLVSPENLPQMKYSFLNTESSLRNLFVLDDKTGDLRLSRRTTLDRELVCPFSADCVLELQVAIQSTISQFFRKVFVNVDVIDINDHAPTFRENVTKITISESVQIPTSFPLPSAVDEDRGSNNSLQGYEILPADGPFRLSYSKSNSNLMLEVVSELDHEKRDSYRLKIIARDGGEPVKEGVLTVEIDVEDVNDNKPVFTETNYARTVDETVSQGSLLLTLTATDEDSGDNGKVRYHLPEQLAHVMSMFSLNATSGELRLVGDFQTADTEVYVIRVEASDQAYTTTTTVTIRVEDTINSEPKLLVSYLSPDNFSSITEYANLGVAVAHILIKDTDRGPNGIVTCRMATPQYFELQGYDVKEYKVIVAHKLDRETISVHNVTVECEDAGQPSLTASKTFQVKVTDENDNPPAFKERLIHARIEENNELGAELTTVSASDPDDPALGNGRITYSLEDVSEGEFLIDPVSGTIKVMKSLDYEHRRQVNFTVIASDNGTPRRSARVALGVSVLDLNDMTPHFAQSSFSIRVSERTLHGELIGELSASDYEQGKNGQFDISVVPGSYRVTETRRDPGSEFAFVGGGSNSHSNNNNINN</sequence>
<proteinExistence type="predicted"/>
<keyword evidence="6" id="KW-1133">Transmembrane helix</keyword>
<feature type="domain" description="Cadherin" evidence="12">
    <location>
        <begin position="472"/>
        <end position="577"/>
    </location>
</feature>
<dbReference type="Proteomes" id="UP000694888">
    <property type="component" value="Unplaced"/>
</dbReference>
<dbReference type="PROSITE" id="PS50268">
    <property type="entry name" value="CADHERIN_2"/>
    <property type="match status" value="5"/>
</dbReference>
<dbReference type="RefSeq" id="XP_012944987.1">
    <property type="nucleotide sequence ID" value="XM_013089533.1"/>
</dbReference>
<keyword evidence="7" id="KW-0472">Membrane</keyword>
<evidence type="ECO:0000313" key="13">
    <source>
        <dbReference type="Proteomes" id="UP000694888"/>
    </source>
</evidence>
<reference evidence="14" key="1">
    <citation type="submission" date="2025-08" db="UniProtKB">
        <authorList>
            <consortium name="RefSeq"/>
        </authorList>
    </citation>
    <scope>IDENTIFICATION</scope>
</reference>
<accession>A0ABM1ACB4</accession>
<evidence type="ECO:0000256" key="5">
    <source>
        <dbReference type="ARBA" id="ARBA00022889"/>
    </source>
</evidence>
<feature type="signal peptide" evidence="11">
    <location>
        <begin position="1"/>
        <end position="33"/>
    </location>
</feature>
<evidence type="ECO:0000256" key="10">
    <source>
        <dbReference type="SAM" id="MobiDB-lite"/>
    </source>
</evidence>